<protein>
    <recommendedName>
        <fullName evidence="3">histidine kinase</fullName>
        <ecNumber evidence="3">2.7.13.3</ecNumber>
    </recommendedName>
</protein>
<dbReference type="Pfam" id="PF01590">
    <property type="entry name" value="GAF"/>
    <property type="match status" value="1"/>
</dbReference>
<dbReference type="RefSeq" id="WP_067705832.1">
    <property type="nucleotide sequence ID" value="NZ_LLZH01000328.1"/>
</dbReference>
<name>A0A101JBK4_9ACTN</name>
<feature type="domain" description="Histidine kinase" evidence="8">
    <location>
        <begin position="189"/>
        <end position="404"/>
    </location>
</feature>
<evidence type="ECO:0000313" key="10">
    <source>
        <dbReference type="Proteomes" id="UP000053244"/>
    </source>
</evidence>
<reference evidence="9 10" key="1">
    <citation type="submission" date="2015-10" db="EMBL/GenBank/DDBJ databases">
        <authorList>
            <person name="Gilbert D.G."/>
        </authorList>
    </citation>
    <scope>NUCLEOTIDE SEQUENCE [LARGE SCALE GENOMIC DNA]</scope>
    <source>
        <strain evidence="9 10">NRRL B-16712</strain>
    </source>
</reference>
<dbReference type="Gene3D" id="3.30.565.10">
    <property type="entry name" value="Histidine kinase-like ATPase, C-terminal domain"/>
    <property type="match status" value="1"/>
</dbReference>
<dbReference type="CDD" id="cd00082">
    <property type="entry name" value="HisKA"/>
    <property type="match status" value="1"/>
</dbReference>
<accession>A0A101JBK4</accession>
<dbReference type="InterPro" id="IPR003594">
    <property type="entry name" value="HATPase_dom"/>
</dbReference>
<dbReference type="InterPro" id="IPR004358">
    <property type="entry name" value="Sig_transdc_His_kin-like_C"/>
</dbReference>
<keyword evidence="5" id="KW-0808">Transferase</keyword>
<evidence type="ECO:0000256" key="7">
    <source>
        <dbReference type="ARBA" id="ARBA00023012"/>
    </source>
</evidence>
<gene>
    <name evidence="9" type="ORF">ADL15_45075</name>
</gene>
<evidence type="ECO:0000256" key="3">
    <source>
        <dbReference type="ARBA" id="ARBA00012438"/>
    </source>
</evidence>
<comment type="caution">
    <text evidence="9">The sequence shown here is derived from an EMBL/GenBank/DDBJ whole genome shotgun (WGS) entry which is preliminary data.</text>
</comment>
<dbReference type="InterPro" id="IPR003661">
    <property type="entry name" value="HisK_dim/P_dom"/>
</dbReference>
<dbReference type="PROSITE" id="PS50109">
    <property type="entry name" value="HIS_KIN"/>
    <property type="match status" value="1"/>
</dbReference>
<dbReference type="EMBL" id="LLZH01000328">
    <property type="protein sequence ID" value="KUL23783.1"/>
    <property type="molecule type" value="Genomic_DNA"/>
</dbReference>
<comment type="subcellular location">
    <subcellularLocation>
        <location evidence="2">Cell membrane</location>
    </subcellularLocation>
</comment>
<keyword evidence="4" id="KW-0597">Phosphoprotein</keyword>
<evidence type="ECO:0000256" key="1">
    <source>
        <dbReference type="ARBA" id="ARBA00000085"/>
    </source>
</evidence>
<dbReference type="EC" id="2.7.13.3" evidence="3"/>
<dbReference type="PRINTS" id="PR00344">
    <property type="entry name" value="BCTRLSENSOR"/>
</dbReference>
<evidence type="ECO:0000256" key="2">
    <source>
        <dbReference type="ARBA" id="ARBA00004236"/>
    </source>
</evidence>
<dbReference type="SMART" id="SM00388">
    <property type="entry name" value="HisKA"/>
    <property type="match status" value="1"/>
</dbReference>
<dbReference type="SUPFAM" id="SSF55781">
    <property type="entry name" value="GAF domain-like"/>
    <property type="match status" value="1"/>
</dbReference>
<dbReference type="SUPFAM" id="SSF47384">
    <property type="entry name" value="Homodimeric domain of signal transducing histidine kinase"/>
    <property type="match status" value="1"/>
</dbReference>
<sequence>MAATQVERETLEQERLAALYGYEIMDTPAESDFDDIVTLAAQLCDKPIALISLVGADRQWFKARVGTELCEGPRDESFCTHALHHDDILQVPDARQDPRFAELPLVAGEEHVRFYAGAPLITPNGRRIGTLCVADREPGLLTPAQREGLRALARHVVTHLELRKYARDMHALYERLRDAERIKDEFIARVNHEFRTPLTSIHGYLEMLGDPELPSSSRDGFLMRVQRNSDRLLALVDDMLLAAQVSAESRDFHRQPADLALLCRAKVTENRSLAEAKGLTITVASAGPVFADIDHRRMGQALERLILNAIKFTEQGSIEVTAETRDGQAMMLVRDTGTGISKADQERVLAPFRRGADAERAEVQGLGLGLSIVKAIVEGHEGTVVIDSAPGEGATVGIAVPVSGPYPEV</sequence>
<keyword evidence="6" id="KW-0418">Kinase</keyword>
<dbReference type="InterPro" id="IPR029016">
    <property type="entry name" value="GAF-like_dom_sf"/>
</dbReference>
<evidence type="ECO:0000259" key="8">
    <source>
        <dbReference type="PROSITE" id="PS50109"/>
    </source>
</evidence>
<dbReference type="GO" id="GO:0005886">
    <property type="term" value="C:plasma membrane"/>
    <property type="evidence" value="ECO:0007669"/>
    <property type="project" value="UniProtKB-SubCell"/>
</dbReference>
<dbReference type="PANTHER" id="PTHR43711">
    <property type="entry name" value="TWO-COMPONENT HISTIDINE KINASE"/>
    <property type="match status" value="1"/>
</dbReference>
<evidence type="ECO:0000256" key="5">
    <source>
        <dbReference type="ARBA" id="ARBA00022679"/>
    </source>
</evidence>
<dbReference type="AlphaFoldDB" id="A0A101JBK4"/>
<dbReference type="SMART" id="SM00387">
    <property type="entry name" value="HATPase_c"/>
    <property type="match status" value="1"/>
</dbReference>
<dbReference type="SUPFAM" id="SSF55874">
    <property type="entry name" value="ATPase domain of HSP90 chaperone/DNA topoisomerase II/histidine kinase"/>
    <property type="match status" value="1"/>
</dbReference>
<dbReference type="InterPro" id="IPR003018">
    <property type="entry name" value="GAF"/>
</dbReference>
<dbReference type="Gene3D" id="1.10.287.130">
    <property type="match status" value="1"/>
</dbReference>
<keyword evidence="7" id="KW-0902">Two-component regulatory system</keyword>
<dbReference type="InterPro" id="IPR036890">
    <property type="entry name" value="HATPase_C_sf"/>
</dbReference>
<comment type="catalytic activity">
    <reaction evidence="1">
        <text>ATP + protein L-histidine = ADP + protein N-phospho-L-histidine.</text>
        <dbReference type="EC" id="2.7.13.3"/>
    </reaction>
</comment>
<keyword evidence="10" id="KW-1185">Reference proteome</keyword>
<dbReference type="GO" id="GO:0000155">
    <property type="term" value="F:phosphorelay sensor kinase activity"/>
    <property type="evidence" value="ECO:0007669"/>
    <property type="project" value="InterPro"/>
</dbReference>
<evidence type="ECO:0000256" key="4">
    <source>
        <dbReference type="ARBA" id="ARBA00022553"/>
    </source>
</evidence>
<dbReference type="SMART" id="SM00065">
    <property type="entry name" value="GAF"/>
    <property type="match status" value="1"/>
</dbReference>
<dbReference type="Pfam" id="PF00512">
    <property type="entry name" value="HisKA"/>
    <property type="match status" value="1"/>
</dbReference>
<dbReference type="Gene3D" id="3.30.450.40">
    <property type="match status" value="1"/>
</dbReference>
<dbReference type="InterPro" id="IPR050736">
    <property type="entry name" value="Sensor_HK_Regulatory"/>
</dbReference>
<dbReference type="InterPro" id="IPR005467">
    <property type="entry name" value="His_kinase_dom"/>
</dbReference>
<proteinExistence type="predicted"/>
<dbReference type="Pfam" id="PF02518">
    <property type="entry name" value="HATPase_c"/>
    <property type="match status" value="1"/>
</dbReference>
<evidence type="ECO:0000313" key="9">
    <source>
        <dbReference type="EMBL" id="KUL23783.1"/>
    </source>
</evidence>
<dbReference type="OrthoDB" id="3288697at2"/>
<dbReference type="Proteomes" id="UP000053244">
    <property type="component" value="Unassembled WGS sequence"/>
</dbReference>
<dbReference type="InterPro" id="IPR036097">
    <property type="entry name" value="HisK_dim/P_sf"/>
</dbReference>
<dbReference type="PANTHER" id="PTHR43711:SF28">
    <property type="entry name" value="SENSOR HISTIDINE KINASE YXDK"/>
    <property type="match status" value="1"/>
</dbReference>
<organism evidence="9 10">
    <name type="scientific">Actinoplanes awajinensis subsp. mycoplanecinus</name>
    <dbReference type="NCBI Taxonomy" id="135947"/>
    <lineage>
        <taxon>Bacteria</taxon>
        <taxon>Bacillati</taxon>
        <taxon>Actinomycetota</taxon>
        <taxon>Actinomycetes</taxon>
        <taxon>Micromonosporales</taxon>
        <taxon>Micromonosporaceae</taxon>
        <taxon>Actinoplanes</taxon>
    </lineage>
</organism>
<evidence type="ECO:0000256" key="6">
    <source>
        <dbReference type="ARBA" id="ARBA00022777"/>
    </source>
</evidence>